<dbReference type="InterPro" id="IPR042242">
    <property type="entry name" value="RecO_C"/>
</dbReference>
<evidence type="ECO:0000256" key="6">
    <source>
        <dbReference type="ARBA" id="ARBA00023204"/>
    </source>
</evidence>
<dbReference type="EMBL" id="CP116942">
    <property type="protein sequence ID" value="WCO65587.1"/>
    <property type="molecule type" value="Genomic_DNA"/>
</dbReference>
<dbReference type="Gene3D" id="6.20.220.20">
    <property type="entry name" value="Recombination protein O, zinc-binding domain"/>
    <property type="match status" value="1"/>
</dbReference>
<dbReference type="InterPro" id="IPR003717">
    <property type="entry name" value="RecO"/>
</dbReference>
<dbReference type="Gene3D" id="1.20.1440.120">
    <property type="entry name" value="Recombination protein O, C-terminal domain"/>
    <property type="match status" value="1"/>
</dbReference>
<dbReference type="SUPFAM" id="SSF57863">
    <property type="entry name" value="ArfGap/RecO-like zinc finger"/>
    <property type="match status" value="1"/>
</dbReference>
<accession>A0AAF0BSP8</accession>
<evidence type="ECO:0000256" key="1">
    <source>
        <dbReference type="ARBA" id="ARBA00003065"/>
    </source>
</evidence>
<comment type="similarity">
    <text evidence="2 8">Belongs to the RecO family.</text>
</comment>
<proteinExistence type="inferred from homology"/>
<evidence type="ECO:0000313" key="10">
    <source>
        <dbReference type="EMBL" id="WCO65587.1"/>
    </source>
</evidence>
<dbReference type="Gene3D" id="2.40.50.140">
    <property type="entry name" value="Nucleic acid-binding proteins"/>
    <property type="match status" value="1"/>
</dbReference>
<evidence type="ECO:0000313" key="11">
    <source>
        <dbReference type="Proteomes" id="UP001216390"/>
    </source>
</evidence>
<dbReference type="GO" id="GO:0006302">
    <property type="term" value="P:double-strand break repair"/>
    <property type="evidence" value="ECO:0007669"/>
    <property type="project" value="TreeGrafter"/>
</dbReference>
<evidence type="ECO:0000256" key="2">
    <source>
        <dbReference type="ARBA" id="ARBA00007452"/>
    </source>
</evidence>
<dbReference type="AlphaFoldDB" id="A0AAF0BSP8"/>
<reference evidence="10" key="1">
    <citation type="submission" date="2023-01" db="EMBL/GenBank/DDBJ databases">
        <title>The diversity of Class Acidimicrobiia in South China Sea sediment environments and the proposal of Iamia marina sp. nov., a novel species of the genus Iamia.</title>
        <authorList>
            <person name="He Y."/>
            <person name="Tian X."/>
        </authorList>
    </citation>
    <scope>NUCLEOTIDE SEQUENCE</scope>
    <source>
        <strain evidence="10">DSM 19957</strain>
    </source>
</reference>
<comment type="function">
    <text evidence="1 8">Involved in DNA repair and RecF pathway recombination.</text>
</comment>
<dbReference type="InterPro" id="IPR022572">
    <property type="entry name" value="DNA_rep/recomb_RecO_N"/>
</dbReference>
<dbReference type="HAMAP" id="MF_00201">
    <property type="entry name" value="RecO"/>
    <property type="match status" value="1"/>
</dbReference>
<dbReference type="Pfam" id="PF02565">
    <property type="entry name" value="RecO_C"/>
    <property type="match status" value="1"/>
</dbReference>
<dbReference type="Pfam" id="PF11967">
    <property type="entry name" value="RecO_N"/>
    <property type="match status" value="1"/>
</dbReference>
<dbReference type="InterPro" id="IPR012340">
    <property type="entry name" value="NA-bd_OB-fold"/>
</dbReference>
<keyword evidence="4 8" id="KW-0227">DNA damage</keyword>
<dbReference type="KEGG" id="ima:PO878_13870"/>
<dbReference type="Proteomes" id="UP001216390">
    <property type="component" value="Chromosome"/>
</dbReference>
<evidence type="ECO:0000256" key="7">
    <source>
        <dbReference type="ARBA" id="ARBA00033409"/>
    </source>
</evidence>
<feature type="domain" description="DNA replication/recombination mediator RecO N-terminal" evidence="9">
    <location>
        <begin position="7"/>
        <end position="84"/>
    </location>
</feature>
<keyword evidence="6 8" id="KW-0234">DNA repair</keyword>
<evidence type="ECO:0000256" key="8">
    <source>
        <dbReference type="HAMAP-Rule" id="MF_00201"/>
    </source>
</evidence>
<dbReference type="GO" id="GO:0043590">
    <property type="term" value="C:bacterial nucleoid"/>
    <property type="evidence" value="ECO:0007669"/>
    <property type="project" value="TreeGrafter"/>
</dbReference>
<keyword evidence="5 8" id="KW-0233">DNA recombination</keyword>
<sequence length="243" mass="26312">MSEPVGLYRDHAVVLRTYKLGEADRIVVLMTEHHGAVRAVAKGVRRTKSRFGARMEPPTHVAVQLYRGRSDLDTVAQVETVDAFRAVRGDLLALGRALTMVEAVDQVARDRPTDPQLYRMLVGALRTLETSDSPLVTAGFLWKLLALEGVAPVLDRCAVCGATERLVAFDPVEGGVVCRDDRRGQPLSPGALDLLRDVLGGRLGAALAAPETPATGEVDRLAVRATEHHLERRLRSVGVLDGT</sequence>
<dbReference type="PANTHER" id="PTHR33991">
    <property type="entry name" value="DNA REPAIR PROTEIN RECO"/>
    <property type="match status" value="1"/>
</dbReference>
<name>A0AAF0BSP8_9ACTN</name>
<evidence type="ECO:0000256" key="4">
    <source>
        <dbReference type="ARBA" id="ARBA00022763"/>
    </source>
</evidence>
<evidence type="ECO:0000259" key="9">
    <source>
        <dbReference type="Pfam" id="PF11967"/>
    </source>
</evidence>
<dbReference type="PANTHER" id="PTHR33991:SF1">
    <property type="entry name" value="DNA REPAIR PROTEIN RECO"/>
    <property type="match status" value="1"/>
</dbReference>
<keyword evidence="11" id="KW-1185">Reference proteome</keyword>
<evidence type="ECO:0000256" key="3">
    <source>
        <dbReference type="ARBA" id="ARBA00021310"/>
    </source>
</evidence>
<dbReference type="RefSeq" id="WP_272735114.1">
    <property type="nucleotide sequence ID" value="NZ_CP116942.1"/>
</dbReference>
<dbReference type="NCBIfam" id="TIGR00613">
    <property type="entry name" value="reco"/>
    <property type="match status" value="1"/>
</dbReference>
<gene>
    <name evidence="8 10" type="primary">recO</name>
    <name evidence="10" type="ORF">PO878_13870</name>
</gene>
<protein>
    <recommendedName>
        <fullName evidence="3 8">DNA repair protein RecO</fullName>
    </recommendedName>
    <alternativeName>
        <fullName evidence="7 8">Recombination protein O</fullName>
    </alternativeName>
</protein>
<dbReference type="SUPFAM" id="SSF50249">
    <property type="entry name" value="Nucleic acid-binding proteins"/>
    <property type="match status" value="1"/>
</dbReference>
<dbReference type="InterPro" id="IPR037278">
    <property type="entry name" value="ARFGAP/RecO"/>
</dbReference>
<dbReference type="GO" id="GO:0006310">
    <property type="term" value="P:DNA recombination"/>
    <property type="evidence" value="ECO:0007669"/>
    <property type="project" value="UniProtKB-UniRule"/>
</dbReference>
<evidence type="ECO:0000256" key="5">
    <source>
        <dbReference type="ARBA" id="ARBA00023172"/>
    </source>
</evidence>
<organism evidence="10 11">
    <name type="scientific">Iamia majanohamensis</name>
    <dbReference type="NCBI Taxonomy" id="467976"/>
    <lineage>
        <taxon>Bacteria</taxon>
        <taxon>Bacillati</taxon>
        <taxon>Actinomycetota</taxon>
        <taxon>Acidimicrobiia</taxon>
        <taxon>Acidimicrobiales</taxon>
        <taxon>Iamiaceae</taxon>
        <taxon>Iamia</taxon>
    </lineage>
</organism>